<accession>A0A6P1ZFE6</accession>
<gene>
    <name evidence="1" type="ORF">DQK91_13295</name>
</gene>
<dbReference type="RefSeq" id="WP_144305857.1">
    <property type="nucleotide sequence ID" value="NZ_QMIF01000008.1"/>
</dbReference>
<dbReference type="AlphaFoldDB" id="A0A6P1ZFE6"/>
<dbReference type="Gene3D" id="2.40.50.100">
    <property type="match status" value="1"/>
</dbReference>
<proteinExistence type="predicted"/>
<sequence>MLDITKLLEELKASPYEEQNVYTPHTGVLTFPELKPGDTVAGVTGTYKEKPGTVLAHIERERNKKPINATESGEVVSLNKELEGQFVEAGQQIATLRHYLSKDEVISIILKQTLYLFPAPERAKYYFTPDIDQKVKSSGASSITVRPGMELLIMSRMKRESPVFYEGPEGVIYAVYFQPNENVDMGAPLIGVCPPDQLSQIEDVVVRVQTEWVERQ</sequence>
<dbReference type="EMBL" id="QMIF01000008">
    <property type="protein sequence ID" value="TVM33128.1"/>
    <property type="molecule type" value="Genomic_DNA"/>
</dbReference>
<protein>
    <submittedName>
        <fullName evidence="1">Biotin attachment protein</fullName>
    </submittedName>
</protein>
<dbReference type="OrthoDB" id="5430121at2"/>
<comment type="caution">
    <text evidence="1">The sequence shown here is derived from an EMBL/GenBank/DDBJ whole genome shotgun (WGS) entry which is preliminary data.</text>
</comment>
<name>A0A6P1ZFE6_9BACT</name>
<evidence type="ECO:0000313" key="2">
    <source>
        <dbReference type="Proteomes" id="UP000434052"/>
    </source>
</evidence>
<evidence type="ECO:0000313" key="1">
    <source>
        <dbReference type="EMBL" id="TVM33128.1"/>
    </source>
</evidence>
<organism evidence="1 2">
    <name type="scientific">Oceanidesulfovibrio marinus</name>
    <dbReference type="NCBI Taxonomy" id="370038"/>
    <lineage>
        <taxon>Bacteria</taxon>
        <taxon>Pseudomonadati</taxon>
        <taxon>Thermodesulfobacteriota</taxon>
        <taxon>Desulfovibrionia</taxon>
        <taxon>Desulfovibrionales</taxon>
        <taxon>Desulfovibrionaceae</taxon>
        <taxon>Oceanidesulfovibrio</taxon>
    </lineage>
</organism>
<dbReference type="Proteomes" id="UP000434052">
    <property type="component" value="Unassembled WGS sequence"/>
</dbReference>
<reference evidence="1 2" key="1">
    <citation type="submission" date="2018-06" db="EMBL/GenBank/DDBJ databases">
        <title>Complete genome of Desulfovibrio marinus P48SEP.</title>
        <authorList>
            <person name="Crispim J.S."/>
            <person name="Vidigal P.M.P."/>
            <person name="Silva L.C.F."/>
            <person name="Araujo L.C."/>
            <person name="Laguardia C.N."/>
            <person name="Dias R.S."/>
            <person name="Sousa M.P."/>
            <person name="Paula S.O."/>
            <person name="Silva C."/>
        </authorList>
    </citation>
    <scope>NUCLEOTIDE SEQUENCE [LARGE SCALE GENOMIC DNA]</scope>
    <source>
        <strain evidence="1 2">P48SEP</strain>
    </source>
</reference>